<evidence type="ECO:0000256" key="2">
    <source>
        <dbReference type="ARBA" id="ARBA00006375"/>
    </source>
</evidence>
<evidence type="ECO:0000256" key="3">
    <source>
        <dbReference type="ARBA" id="ARBA00022448"/>
    </source>
</evidence>
<evidence type="ECO:0000256" key="5">
    <source>
        <dbReference type="ARBA" id="ARBA00022737"/>
    </source>
</evidence>
<reference evidence="11 12" key="1">
    <citation type="journal article" date="2024" name="BMC Genomics">
        <title>De novo assembly and annotation of Popillia japonica's genome with initial clues to its potential as an invasive pest.</title>
        <authorList>
            <person name="Cucini C."/>
            <person name="Boschi S."/>
            <person name="Funari R."/>
            <person name="Cardaioli E."/>
            <person name="Iannotti N."/>
            <person name="Marturano G."/>
            <person name="Paoli F."/>
            <person name="Bruttini M."/>
            <person name="Carapelli A."/>
            <person name="Frati F."/>
            <person name="Nardi F."/>
        </authorList>
    </citation>
    <scope>NUCLEOTIDE SEQUENCE [LARGE SCALE GENOMIC DNA]</scope>
    <source>
        <strain evidence="11">DMR45628</strain>
    </source>
</reference>
<dbReference type="PANTHER" id="PTHR45624:SF1">
    <property type="entry name" value="SD08189P"/>
    <property type="match status" value="1"/>
</dbReference>
<dbReference type="Proteomes" id="UP001458880">
    <property type="component" value="Unassembled WGS sequence"/>
</dbReference>
<dbReference type="InterPro" id="IPR050567">
    <property type="entry name" value="Mitochondrial_Carrier"/>
</dbReference>
<dbReference type="EMBL" id="JASPKY010000375">
    <property type="protein sequence ID" value="KAK9703196.1"/>
    <property type="molecule type" value="Genomic_DNA"/>
</dbReference>
<keyword evidence="6" id="KW-1133">Transmembrane helix</keyword>
<evidence type="ECO:0000256" key="9">
    <source>
        <dbReference type="PROSITE-ProRule" id="PRU00282"/>
    </source>
</evidence>
<dbReference type="Pfam" id="PF00153">
    <property type="entry name" value="Mito_carr"/>
    <property type="match status" value="2"/>
</dbReference>
<evidence type="ECO:0000256" key="8">
    <source>
        <dbReference type="ARBA" id="ARBA00023136"/>
    </source>
</evidence>
<evidence type="ECO:0000256" key="4">
    <source>
        <dbReference type="ARBA" id="ARBA00022692"/>
    </source>
</evidence>
<evidence type="ECO:0000256" key="10">
    <source>
        <dbReference type="RuleBase" id="RU000488"/>
    </source>
</evidence>
<keyword evidence="3 10" id="KW-0813">Transport</keyword>
<name>A0AAW1JHE3_POPJA</name>
<dbReference type="InterPro" id="IPR023395">
    <property type="entry name" value="MCP_dom_sf"/>
</dbReference>
<dbReference type="AlphaFoldDB" id="A0AAW1JHE3"/>
<keyword evidence="12" id="KW-1185">Reference proteome</keyword>
<dbReference type="SUPFAM" id="SSF103506">
    <property type="entry name" value="Mitochondrial carrier"/>
    <property type="match status" value="1"/>
</dbReference>
<dbReference type="PROSITE" id="PS50920">
    <property type="entry name" value="SOLCAR"/>
    <property type="match status" value="2"/>
</dbReference>
<keyword evidence="8 9" id="KW-0472">Membrane</keyword>
<dbReference type="PANTHER" id="PTHR45624">
    <property type="entry name" value="MITOCHONDRIAL BASIC AMINO ACIDS TRANSPORTER-RELATED"/>
    <property type="match status" value="1"/>
</dbReference>
<proteinExistence type="inferred from homology"/>
<keyword evidence="4 9" id="KW-0812">Transmembrane</keyword>
<dbReference type="InterPro" id="IPR018108">
    <property type="entry name" value="MCP_transmembrane"/>
</dbReference>
<dbReference type="GO" id="GO:0031966">
    <property type="term" value="C:mitochondrial membrane"/>
    <property type="evidence" value="ECO:0007669"/>
    <property type="project" value="UniProtKB-SubCell"/>
</dbReference>
<feature type="repeat" description="Solcar" evidence="9">
    <location>
        <begin position="111"/>
        <end position="203"/>
    </location>
</feature>
<sequence length="303" mass="33883">MFFNLHDFIAGWIGGIGGLVVGHPGDTIKVRQQTYNSTLLLLQASAVWLSDIRGIRLKSGNKLITVRYGGLSRKLTGPASSVFFGVYGNSLHWLQSSSKSKVRFDDPFWQQKVFFAGCIGGLATVLATCPVELVKTVLQANTEGKGNWNRSLITRDTSMIGCIRSIYKQGGIPGLYRGLIPMMYRDVPTYGIYTWAYEFLMHYFYHAHILSDITRQILAGGCAGVVSWMFIIPLDVVKSRIQADNPLNPRYKGMVDCFYKSYKSDGMAIFNKGFLVVCLRAFPVNAATFVGYETALKILREYF</sequence>
<dbReference type="GO" id="GO:0005289">
    <property type="term" value="F:high-affinity L-arginine transmembrane transporter activity"/>
    <property type="evidence" value="ECO:0007669"/>
    <property type="project" value="TreeGrafter"/>
</dbReference>
<comment type="subcellular location">
    <subcellularLocation>
        <location evidence="1">Mitochondrion membrane</location>
        <topology evidence="1">Multi-pass membrane protein</topology>
    </subcellularLocation>
</comment>
<feature type="repeat" description="Solcar" evidence="9">
    <location>
        <begin position="211"/>
        <end position="298"/>
    </location>
</feature>
<protein>
    <submittedName>
        <fullName evidence="11">Mitochondrial carrier protein</fullName>
    </submittedName>
</protein>
<evidence type="ECO:0000256" key="1">
    <source>
        <dbReference type="ARBA" id="ARBA00004225"/>
    </source>
</evidence>
<keyword evidence="5" id="KW-0677">Repeat</keyword>
<evidence type="ECO:0000313" key="12">
    <source>
        <dbReference type="Proteomes" id="UP001458880"/>
    </source>
</evidence>
<dbReference type="Gene3D" id="1.50.40.10">
    <property type="entry name" value="Mitochondrial carrier domain"/>
    <property type="match status" value="1"/>
</dbReference>
<accession>A0AAW1JHE3</accession>
<gene>
    <name evidence="11" type="ORF">QE152_g29505</name>
</gene>
<comment type="similarity">
    <text evidence="2 10">Belongs to the mitochondrial carrier (TC 2.A.29) family.</text>
</comment>
<evidence type="ECO:0000313" key="11">
    <source>
        <dbReference type="EMBL" id="KAK9703196.1"/>
    </source>
</evidence>
<keyword evidence="7" id="KW-0496">Mitochondrion</keyword>
<evidence type="ECO:0000256" key="6">
    <source>
        <dbReference type="ARBA" id="ARBA00022989"/>
    </source>
</evidence>
<comment type="caution">
    <text evidence="11">The sequence shown here is derived from an EMBL/GenBank/DDBJ whole genome shotgun (WGS) entry which is preliminary data.</text>
</comment>
<organism evidence="11 12">
    <name type="scientific">Popillia japonica</name>
    <name type="common">Japanese beetle</name>
    <dbReference type="NCBI Taxonomy" id="7064"/>
    <lineage>
        <taxon>Eukaryota</taxon>
        <taxon>Metazoa</taxon>
        <taxon>Ecdysozoa</taxon>
        <taxon>Arthropoda</taxon>
        <taxon>Hexapoda</taxon>
        <taxon>Insecta</taxon>
        <taxon>Pterygota</taxon>
        <taxon>Neoptera</taxon>
        <taxon>Endopterygota</taxon>
        <taxon>Coleoptera</taxon>
        <taxon>Polyphaga</taxon>
        <taxon>Scarabaeiformia</taxon>
        <taxon>Scarabaeidae</taxon>
        <taxon>Rutelinae</taxon>
        <taxon>Popillia</taxon>
    </lineage>
</organism>
<evidence type="ECO:0000256" key="7">
    <source>
        <dbReference type="ARBA" id="ARBA00023128"/>
    </source>
</evidence>
<dbReference type="GO" id="GO:1990575">
    <property type="term" value="P:mitochondrial L-ornithine transmembrane transport"/>
    <property type="evidence" value="ECO:0007669"/>
    <property type="project" value="TreeGrafter"/>
</dbReference>